<proteinExistence type="predicted"/>
<accession>L7LCN2</accession>
<dbReference type="EMBL" id="BANT01000025">
    <property type="protein sequence ID" value="GAC57803.1"/>
    <property type="molecule type" value="Genomic_DNA"/>
</dbReference>
<evidence type="ECO:0000313" key="1">
    <source>
        <dbReference type="EMBL" id="GAC57803.1"/>
    </source>
</evidence>
<organism evidence="1 2">
    <name type="scientific">Gordonia hirsuta DSM 44140 = NBRC 16056</name>
    <dbReference type="NCBI Taxonomy" id="1121927"/>
    <lineage>
        <taxon>Bacteria</taxon>
        <taxon>Bacillati</taxon>
        <taxon>Actinomycetota</taxon>
        <taxon>Actinomycetes</taxon>
        <taxon>Mycobacteriales</taxon>
        <taxon>Gordoniaceae</taxon>
        <taxon>Gordonia</taxon>
    </lineage>
</organism>
<name>L7LCN2_9ACTN</name>
<dbReference type="Proteomes" id="UP000053405">
    <property type="component" value="Unassembled WGS sequence"/>
</dbReference>
<sequence>MCGPANCQICGKTTWAGCGQHVEMVRQSVPAAQWCGGEHAQSEIVAARSARGNIYSPLFAR</sequence>
<protein>
    <submittedName>
        <fullName evidence="1">Uncharacterized protein</fullName>
    </submittedName>
</protein>
<dbReference type="eggNOG" id="ENOG5032EIV">
    <property type="taxonomic scope" value="Bacteria"/>
</dbReference>
<gene>
    <name evidence="1" type="ORF">GOHSU_25_00380</name>
</gene>
<evidence type="ECO:0000313" key="2">
    <source>
        <dbReference type="Proteomes" id="UP000053405"/>
    </source>
</evidence>
<reference evidence="1 2" key="1">
    <citation type="submission" date="2012-12" db="EMBL/GenBank/DDBJ databases">
        <title>Whole genome shotgun sequence of Gordonia hirsuta NBRC 16056.</title>
        <authorList>
            <person name="Isaki-Nakamura S."/>
            <person name="Hosoyama A."/>
            <person name="Tsuchikane K."/>
            <person name="Katsumata H."/>
            <person name="Baba S."/>
            <person name="Yamazaki S."/>
            <person name="Fujita N."/>
        </authorList>
    </citation>
    <scope>NUCLEOTIDE SEQUENCE [LARGE SCALE GENOMIC DNA]</scope>
    <source>
        <strain evidence="1 2">NBRC 16056</strain>
    </source>
</reference>
<dbReference type="AlphaFoldDB" id="L7LCN2"/>
<keyword evidence="2" id="KW-1185">Reference proteome</keyword>
<dbReference type="STRING" id="1121927.GOHSU_25_00380"/>
<comment type="caution">
    <text evidence="1">The sequence shown here is derived from an EMBL/GenBank/DDBJ whole genome shotgun (WGS) entry which is preliminary data.</text>
</comment>